<name>A0AAJ4N069_AGRTU</name>
<proteinExistence type="predicted"/>
<dbReference type="RefSeq" id="WP_333721918.1">
    <property type="nucleotide sequence ID" value="NZ_CP049216.1"/>
</dbReference>
<evidence type="ECO:0000313" key="2">
    <source>
        <dbReference type="Proteomes" id="UP000663946"/>
    </source>
</evidence>
<reference evidence="1" key="1">
    <citation type="submission" date="2020-02" db="EMBL/GenBank/DDBJ databases">
        <title>Unexpected conservation and global transmission of agrobacterial virulence plasmids.</title>
        <authorList>
            <person name="Weisberg A.J."/>
            <person name="Davis E.W. II"/>
            <person name="Tabima J.R."/>
            <person name="Belcher M.S."/>
            <person name="Miller M."/>
            <person name="Kuo C.-H."/>
            <person name="Loper J.E."/>
            <person name="Grunwald N.J."/>
            <person name="Putnam M.L."/>
            <person name="Chang J.H."/>
        </authorList>
    </citation>
    <scope>NUCLEOTIDE SEQUENCE</scope>
    <source>
        <strain evidence="1">Q15/94</strain>
    </source>
</reference>
<evidence type="ECO:0000313" key="1">
    <source>
        <dbReference type="EMBL" id="QTG12578.1"/>
    </source>
</evidence>
<dbReference type="AlphaFoldDB" id="A0AAJ4N069"/>
<gene>
    <name evidence="1" type="ORF">G6M86_04660</name>
</gene>
<dbReference type="EMBL" id="CP049216">
    <property type="protein sequence ID" value="QTG12578.1"/>
    <property type="molecule type" value="Genomic_DNA"/>
</dbReference>
<organism evidence="1 2">
    <name type="scientific">Agrobacterium tumefaciens</name>
    <dbReference type="NCBI Taxonomy" id="358"/>
    <lineage>
        <taxon>Bacteria</taxon>
        <taxon>Pseudomonadati</taxon>
        <taxon>Pseudomonadota</taxon>
        <taxon>Alphaproteobacteria</taxon>
        <taxon>Hyphomicrobiales</taxon>
        <taxon>Rhizobiaceae</taxon>
        <taxon>Rhizobium/Agrobacterium group</taxon>
        <taxon>Agrobacterium</taxon>
        <taxon>Agrobacterium tumefaciens complex</taxon>
    </lineage>
</organism>
<protein>
    <submittedName>
        <fullName evidence="1">Uncharacterized protein</fullName>
    </submittedName>
</protein>
<dbReference type="Proteomes" id="UP000663946">
    <property type="component" value="Chromosome 1"/>
</dbReference>
<accession>A0AAJ4N069</accession>
<sequence>MGIFIIRGMTVSVADFSTSLDEHGLPQNHLELHVGYDACVPWARIALNQRDEALTAMTERTHAWESDVDEFLKAETMEKEFQHASQAIVASAICMDAFYDHVARHAPITSSIRNLWRQKKTARYIQIAETLRATFRIKQNEFKALRDFLKILFKLRDAAVHPSNTPKAPVIYPGLSISTDWRLTAFRGDVSDPLICSCIGLIWDLTRGADFRTIELTNFMNGLRSRWDGLLPEGRPVPNYPTATFTLPG</sequence>